<proteinExistence type="predicted"/>
<dbReference type="EMBL" id="BTSX01000006">
    <property type="protein sequence ID" value="GMT03965.1"/>
    <property type="molecule type" value="Genomic_DNA"/>
</dbReference>
<keyword evidence="4" id="KW-1185">Reference proteome</keyword>
<protein>
    <recommendedName>
        <fullName evidence="2">BOD1/SHG1 domain-containing protein</fullName>
    </recommendedName>
</protein>
<feature type="compositionally biased region" description="Basic and acidic residues" evidence="1">
    <location>
        <begin position="63"/>
        <end position="80"/>
    </location>
</feature>
<feature type="domain" description="BOD1/SHG1" evidence="2">
    <location>
        <begin position="14"/>
        <end position="103"/>
    </location>
</feature>
<evidence type="ECO:0000313" key="4">
    <source>
        <dbReference type="Proteomes" id="UP001432027"/>
    </source>
</evidence>
<feature type="region of interest" description="Disordered" evidence="1">
    <location>
        <begin position="114"/>
        <end position="135"/>
    </location>
</feature>
<organism evidence="3 4">
    <name type="scientific">Pristionchus entomophagus</name>
    <dbReference type="NCBI Taxonomy" id="358040"/>
    <lineage>
        <taxon>Eukaryota</taxon>
        <taxon>Metazoa</taxon>
        <taxon>Ecdysozoa</taxon>
        <taxon>Nematoda</taxon>
        <taxon>Chromadorea</taxon>
        <taxon>Rhabditida</taxon>
        <taxon>Rhabditina</taxon>
        <taxon>Diplogasteromorpha</taxon>
        <taxon>Diplogasteroidea</taxon>
        <taxon>Neodiplogasteridae</taxon>
        <taxon>Pristionchus</taxon>
    </lineage>
</organism>
<sequence length="135" mass="15078">MSSYHEMNGMSDKIISDLKREGKYDEIRRNIADELATEGVTSDLQIQVKAKIEKMLETLPPSTKKDELRSKVREELSKGPRVDTIARSTTHDMSLYEQLRAEISTRVRMKLGLITKEEGPAIGGSGDTPSGTRPT</sequence>
<accession>A0AAV5UAP7</accession>
<dbReference type="InterPro" id="IPR055264">
    <property type="entry name" value="BOD1/SHG1_dom"/>
</dbReference>
<comment type="caution">
    <text evidence="3">The sequence shown here is derived from an EMBL/GenBank/DDBJ whole genome shotgun (WGS) entry which is preliminary data.</text>
</comment>
<evidence type="ECO:0000313" key="3">
    <source>
        <dbReference type="EMBL" id="GMT03965.1"/>
    </source>
</evidence>
<dbReference type="AlphaFoldDB" id="A0AAV5UAP7"/>
<evidence type="ECO:0000256" key="1">
    <source>
        <dbReference type="SAM" id="MobiDB-lite"/>
    </source>
</evidence>
<feature type="non-terminal residue" evidence="3">
    <location>
        <position position="135"/>
    </location>
</feature>
<feature type="region of interest" description="Disordered" evidence="1">
    <location>
        <begin position="60"/>
        <end position="80"/>
    </location>
</feature>
<evidence type="ECO:0000259" key="2">
    <source>
        <dbReference type="Pfam" id="PF05205"/>
    </source>
</evidence>
<dbReference type="Proteomes" id="UP001432027">
    <property type="component" value="Unassembled WGS sequence"/>
</dbReference>
<dbReference type="Pfam" id="PF05205">
    <property type="entry name" value="COMPASS-Shg1"/>
    <property type="match status" value="1"/>
</dbReference>
<gene>
    <name evidence="3" type="ORF">PENTCL1PPCAC_26139</name>
</gene>
<name>A0AAV5UAP7_9BILA</name>
<reference evidence="3" key="1">
    <citation type="submission" date="2023-10" db="EMBL/GenBank/DDBJ databases">
        <title>Genome assembly of Pristionchus species.</title>
        <authorList>
            <person name="Yoshida K."/>
            <person name="Sommer R.J."/>
        </authorList>
    </citation>
    <scope>NUCLEOTIDE SEQUENCE</scope>
    <source>
        <strain evidence="3">RS0144</strain>
    </source>
</reference>